<dbReference type="AlphaFoldDB" id="A0A6G1HL71"/>
<name>A0A6G1HL71_9PEZI</name>
<organism evidence="3 4">
    <name type="scientific">Trichodelitschia bisporula</name>
    <dbReference type="NCBI Taxonomy" id="703511"/>
    <lineage>
        <taxon>Eukaryota</taxon>
        <taxon>Fungi</taxon>
        <taxon>Dikarya</taxon>
        <taxon>Ascomycota</taxon>
        <taxon>Pezizomycotina</taxon>
        <taxon>Dothideomycetes</taxon>
        <taxon>Dothideomycetes incertae sedis</taxon>
        <taxon>Phaeotrichales</taxon>
        <taxon>Phaeotrichaceae</taxon>
        <taxon>Trichodelitschia</taxon>
    </lineage>
</organism>
<dbReference type="InterPro" id="IPR029058">
    <property type="entry name" value="AB_hydrolase_fold"/>
</dbReference>
<evidence type="ECO:0000256" key="1">
    <source>
        <dbReference type="SAM" id="SignalP"/>
    </source>
</evidence>
<accession>A0A6G1HL71</accession>
<dbReference type="Gene3D" id="3.40.50.1820">
    <property type="entry name" value="alpha/beta hydrolase"/>
    <property type="match status" value="1"/>
</dbReference>
<proteinExistence type="predicted"/>
<dbReference type="PANTHER" id="PTHR11559">
    <property type="entry name" value="CARBOXYLESTERASE"/>
    <property type="match status" value="1"/>
</dbReference>
<dbReference type="InterPro" id="IPR002018">
    <property type="entry name" value="CarbesteraseB"/>
</dbReference>
<keyword evidence="4" id="KW-1185">Reference proteome</keyword>
<evidence type="ECO:0000259" key="2">
    <source>
        <dbReference type="Pfam" id="PF00135"/>
    </source>
</evidence>
<evidence type="ECO:0000313" key="4">
    <source>
        <dbReference type="Proteomes" id="UP000799640"/>
    </source>
</evidence>
<keyword evidence="3" id="KW-0378">Hydrolase</keyword>
<dbReference type="Proteomes" id="UP000799640">
    <property type="component" value="Unassembled WGS sequence"/>
</dbReference>
<dbReference type="SUPFAM" id="SSF53474">
    <property type="entry name" value="alpha/beta-Hydrolases"/>
    <property type="match status" value="1"/>
</dbReference>
<reference evidence="3" key="1">
    <citation type="journal article" date="2020" name="Stud. Mycol.">
        <title>101 Dothideomycetes genomes: a test case for predicting lifestyles and emergence of pathogens.</title>
        <authorList>
            <person name="Haridas S."/>
            <person name="Albert R."/>
            <person name="Binder M."/>
            <person name="Bloem J."/>
            <person name="Labutti K."/>
            <person name="Salamov A."/>
            <person name="Andreopoulos B."/>
            <person name="Baker S."/>
            <person name="Barry K."/>
            <person name="Bills G."/>
            <person name="Bluhm B."/>
            <person name="Cannon C."/>
            <person name="Castanera R."/>
            <person name="Culley D."/>
            <person name="Daum C."/>
            <person name="Ezra D."/>
            <person name="Gonzalez J."/>
            <person name="Henrissat B."/>
            <person name="Kuo A."/>
            <person name="Liang C."/>
            <person name="Lipzen A."/>
            <person name="Lutzoni F."/>
            <person name="Magnuson J."/>
            <person name="Mondo S."/>
            <person name="Nolan M."/>
            <person name="Ohm R."/>
            <person name="Pangilinan J."/>
            <person name="Park H.-J."/>
            <person name="Ramirez L."/>
            <person name="Alfaro M."/>
            <person name="Sun H."/>
            <person name="Tritt A."/>
            <person name="Yoshinaga Y."/>
            <person name="Zwiers L.-H."/>
            <person name="Turgeon B."/>
            <person name="Goodwin S."/>
            <person name="Spatafora J."/>
            <person name="Crous P."/>
            <person name="Grigoriev I."/>
        </authorList>
    </citation>
    <scope>NUCLEOTIDE SEQUENCE</scope>
    <source>
        <strain evidence="3">CBS 262.69</strain>
    </source>
</reference>
<dbReference type="Pfam" id="PF00135">
    <property type="entry name" value="COesterase"/>
    <property type="match status" value="1"/>
</dbReference>
<keyword evidence="1" id="KW-0732">Signal</keyword>
<dbReference type="InterPro" id="IPR050309">
    <property type="entry name" value="Type-B_Carboxylest/Lipase"/>
</dbReference>
<dbReference type="EMBL" id="ML996706">
    <property type="protein sequence ID" value="KAF2396587.1"/>
    <property type="molecule type" value="Genomic_DNA"/>
</dbReference>
<evidence type="ECO:0000313" key="3">
    <source>
        <dbReference type="EMBL" id="KAF2396587.1"/>
    </source>
</evidence>
<feature type="signal peptide" evidence="1">
    <location>
        <begin position="1"/>
        <end position="20"/>
    </location>
</feature>
<dbReference type="GO" id="GO:0016787">
    <property type="term" value="F:hydrolase activity"/>
    <property type="evidence" value="ECO:0007669"/>
    <property type="project" value="UniProtKB-KW"/>
</dbReference>
<protein>
    <submittedName>
        <fullName evidence="3">Alpha/beta-hydrolase</fullName>
    </submittedName>
</protein>
<gene>
    <name evidence="3" type="ORF">EJ06DRAFT_499839</name>
</gene>
<feature type="chain" id="PRO_5026051747" evidence="1">
    <location>
        <begin position="21"/>
        <end position="555"/>
    </location>
</feature>
<sequence length="555" mass="58702">MAKYFAVAALLAALVAPAASLPAGLGIHYDGDVDAPLLKLDYATYRGKYDNVSDVFIFKNIRFAAPPVGNLRWAKPASPRPIAEIQDGSDGRQCVQAGQARAAGPPAGEDCLFLDVTVPGRVLREKGLKLPVVNWVYGGAYIVGSKEGANAAAMIRASKGNLIWVAGNYRLGAYGFLTGTTVEKTATPNAGFWDQRAVLQWIQQYIGLLSGDPGAVTTIGISAGAGSILHHLVLEGGTLDPLFTRAILQSPGYNNWLDRAGQLEANYQRFESLAGCTGQGLACLRNLSEPALLNASIAANAGQRPGSFAFGPAPDGKFIVSSPTLEIAAGRYWKGLSGLISSHVVDEGGSFSDPAIATDAAFDALLNSTYPGTGLAGLRAGVQRLYPAVGADAARAAALGYKDARGRLGREISEMSFTCHNRVAADGYPGKTWSVQYSVPPGTHGADQTGTFFDVLGPRGQGLSEGEKRERVGFQGLLVSFMRGGDPNAYRDGEVSVEWPRTTGFNATTLGNVLEVHSLEGKKGMRIIEDGWVIKERCAFWTDAQRDVMATLKTG</sequence>
<dbReference type="OrthoDB" id="408631at2759"/>
<feature type="domain" description="Carboxylesterase type B" evidence="2">
    <location>
        <begin position="36"/>
        <end position="502"/>
    </location>
</feature>